<feature type="region of interest" description="Disordered" evidence="1">
    <location>
        <begin position="83"/>
        <end position="129"/>
    </location>
</feature>
<feature type="compositionally biased region" description="Polar residues" evidence="1">
    <location>
        <begin position="104"/>
        <end position="126"/>
    </location>
</feature>
<protein>
    <submittedName>
        <fullName evidence="3">Uncharacterized protein</fullName>
    </submittedName>
</protein>
<dbReference type="Proteomes" id="UP000256970">
    <property type="component" value="Unassembled WGS sequence"/>
</dbReference>
<evidence type="ECO:0000256" key="1">
    <source>
        <dbReference type="SAM" id="MobiDB-lite"/>
    </source>
</evidence>
<dbReference type="EMBL" id="FNXT01000786">
    <property type="protein sequence ID" value="SZX67320.1"/>
    <property type="molecule type" value="Genomic_DNA"/>
</dbReference>
<feature type="chain" id="PRO_5016838454" evidence="2">
    <location>
        <begin position="24"/>
        <end position="241"/>
    </location>
</feature>
<organism evidence="3 4">
    <name type="scientific">Tetradesmus obliquus</name>
    <name type="common">Green alga</name>
    <name type="synonym">Acutodesmus obliquus</name>
    <dbReference type="NCBI Taxonomy" id="3088"/>
    <lineage>
        <taxon>Eukaryota</taxon>
        <taxon>Viridiplantae</taxon>
        <taxon>Chlorophyta</taxon>
        <taxon>core chlorophytes</taxon>
        <taxon>Chlorophyceae</taxon>
        <taxon>CS clade</taxon>
        <taxon>Sphaeropleales</taxon>
        <taxon>Scenedesmaceae</taxon>
        <taxon>Tetradesmus</taxon>
    </lineage>
</organism>
<feature type="signal peptide" evidence="2">
    <location>
        <begin position="1"/>
        <end position="23"/>
    </location>
</feature>
<sequence length="241" mass="25813">MWDPARLVMLCLMASWYCRGSIGARLLLNRRFGSSKAGPKRQQQPDFQADVSAGCWKVVTAGDLHGSTPTLYLVSSSSSSCSSMAARDGEGSSSSDEDDGSGGTKPSSSPADEGSSGTSAEAGQKQQGDDEVLTLVHRKPRGSKGVLLQLKQLTGYDVRHSVQKCAVQCGIRLAVSAQLASYSIEEALKYAANSCYEAATSTGTPITLASPEWREGQLHTQRLLRRLQQLLQCLKLPQRTS</sequence>
<reference evidence="3 4" key="1">
    <citation type="submission" date="2016-10" db="EMBL/GenBank/DDBJ databases">
        <authorList>
            <person name="Cai Z."/>
        </authorList>
    </citation>
    <scope>NUCLEOTIDE SEQUENCE [LARGE SCALE GENOMIC DNA]</scope>
</reference>
<dbReference type="AlphaFoldDB" id="A0A383VR00"/>
<keyword evidence="2" id="KW-0732">Signal</keyword>
<gene>
    <name evidence="3" type="ORF">BQ4739_LOCUS7725</name>
</gene>
<evidence type="ECO:0000256" key="2">
    <source>
        <dbReference type="SAM" id="SignalP"/>
    </source>
</evidence>
<proteinExistence type="predicted"/>
<name>A0A383VR00_TETOB</name>
<evidence type="ECO:0000313" key="3">
    <source>
        <dbReference type="EMBL" id="SZX67320.1"/>
    </source>
</evidence>
<evidence type="ECO:0000313" key="4">
    <source>
        <dbReference type="Proteomes" id="UP000256970"/>
    </source>
</evidence>
<keyword evidence="4" id="KW-1185">Reference proteome</keyword>
<accession>A0A383VR00</accession>